<organism evidence="1 2">
    <name type="scientific">Candidatus Hakubella thermalkaliphila</name>
    <dbReference type="NCBI Taxonomy" id="2754717"/>
    <lineage>
        <taxon>Bacteria</taxon>
        <taxon>Bacillati</taxon>
        <taxon>Actinomycetota</taxon>
        <taxon>Actinomycetota incertae sedis</taxon>
        <taxon>Candidatus Hakubellales</taxon>
        <taxon>Candidatus Hakubellaceae</taxon>
        <taxon>Candidatus Hakubella</taxon>
    </lineage>
</organism>
<dbReference type="Gene3D" id="2.60.40.4350">
    <property type="match status" value="1"/>
</dbReference>
<feature type="non-terminal residue" evidence="1">
    <location>
        <position position="203"/>
    </location>
</feature>
<accession>A0A6V8PZU5</accession>
<dbReference type="Proteomes" id="UP000576480">
    <property type="component" value="Unassembled WGS sequence"/>
</dbReference>
<evidence type="ECO:0000313" key="1">
    <source>
        <dbReference type="EMBL" id="GFP36201.1"/>
    </source>
</evidence>
<reference evidence="1 2" key="1">
    <citation type="journal article" date="2020" name="Front. Microbiol.">
        <title>Single-cell genomics of novel Actinobacteria with the Wood-Ljungdahl pathway discovered in a serpentinizing system.</title>
        <authorList>
            <person name="Merino N."/>
            <person name="Kawai M."/>
            <person name="Boyd E.S."/>
            <person name="Colman D.R."/>
            <person name="McGlynn S.E."/>
            <person name="Nealson K.H."/>
            <person name="Kurokawa K."/>
            <person name="Hongoh Y."/>
        </authorList>
    </citation>
    <scope>NUCLEOTIDE SEQUENCE [LARGE SCALE GENOMIC DNA]</scope>
    <source>
        <strain evidence="1 2">S43</strain>
    </source>
</reference>
<dbReference type="EMBL" id="BLSB01000477">
    <property type="protein sequence ID" value="GFP36201.1"/>
    <property type="molecule type" value="Genomic_DNA"/>
</dbReference>
<sequence>QPPQLPKIHNPIHIYQMEPRIGIGLSRLRRTIEIGLLYAVPYVRMQDESQAQGGLVVEVAGDDGLLPESGFLRLGGDSRPAEYKKVGNIDWDPVLNAVRAKIMETGRFKAYLITPSIFNKGWFPDFLSVQTNGLIGNLPGTTLKVQRLGACVWRAIPIGGFDLVAGHPKPIQKAVPGGSVYFFKCQDWRALDGATRRGNVDQL</sequence>
<evidence type="ECO:0000313" key="2">
    <source>
        <dbReference type="Proteomes" id="UP000576480"/>
    </source>
</evidence>
<proteinExistence type="predicted"/>
<dbReference type="InterPro" id="IPR019117">
    <property type="entry name" value="CRISPR-assoc_protein_Cmr3"/>
</dbReference>
<feature type="non-terminal residue" evidence="1">
    <location>
        <position position="1"/>
    </location>
</feature>
<comment type="caution">
    <text evidence="1">The sequence shown here is derived from an EMBL/GenBank/DDBJ whole genome shotgun (WGS) entry which is preliminary data.</text>
</comment>
<dbReference type="Pfam" id="PF09700">
    <property type="entry name" value="Cas_Cmr3"/>
    <property type="match status" value="1"/>
</dbReference>
<protein>
    <submittedName>
        <fullName evidence="1">CRISPR-associated protein Cmr3</fullName>
    </submittedName>
</protein>
<dbReference type="AlphaFoldDB" id="A0A6V8PZU5"/>
<name>A0A6V8PZU5_9ACTN</name>
<gene>
    <name evidence="1" type="ORF">HKBW3S43_01989</name>
</gene>